<gene>
    <name evidence="1" type="ORF">SAMN06265221_11170</name>
</gene>
<name>A0A521E5G5_9RHOB</name>
<organism evidence="1 2">
    <name type="scientific">Paracoccus laeviglucosivorans</name>
    <dbReference type="NCBI Taxonomy" id="1197861"/>
    <lineage>
        <taxon>Bacteria</taxon>
        <taxon>Pseudomonadati</taxon>
        <taxon>Pseudomonadota</taxon>
        <taxon>Alphaproteobacteria</taxon>
        <taxon>Rhodobacterales</taxon>
        <taxon>Paracoccaceae</taxon>
        <taxon>Paracoccus</taxon>
    </lineage>
</organism>
<dbReference type="AlphaFoldDB" id="A0A521E5G5"/>
<dbReference type="EMBL" id="FXTK01000011">
    <property type="protein sequence ID" value="SMO79183.1"/>
    <property type="molecule type" value="Genomic_DNA"/>
</dbReference>
<evidence type="ECO:0000313" key="2">
    <source>
        <dbReference type="Proteomes" id="UP000319014"/>
    </source>
</evidence>
<protein>
    <submittedName>
        <fullName evidence="1">Uncharacterized protein</fullName>
    </submittedName>
</protein>
<accession>A0A521E5G5</accession>
<dbReference type="Proteomes" id="UP000319014">
    <property type="component" value="Unassembled WGS sequence"/>
</dbReference>
<evidence type="ECO:0000313" key="1">
    <source>
        <dbReference type="EMBL" id="SMO79183.1"/>
    </source>
</evidence>
<sequence>MNVQIEYRETPVMPVSGDPSVRARFAMLAIGYSALSGILDRSAVDRVGGEIYRTFGAGSDLTHEMDRFISAFPCARHRQEDLSEAGYRLIHAVERSTWTGQRRRADLDG</sequence>
<dbReference type="RefSeq" id="WP_185958662.1">
    <property type="nucleotide sequence ID" value="NZ_FXTK01000011.1"/>
</dbReference>
<proteinExistence type="predicted"/>
<keyword evidence="2" id="KW-1185">Reference proteome</keyword>
<reference evidence="1 2" key="1">
    <citation type="submission" date="2017-05" db="EMBL/GenBank/DDBJ databases">
        <authorList>
            <person name="Varghese N."/>
            <person name="Submissions S."/>
        </authorList>
    </citation>
    <scope>NUCLEOTIDE SEQUENCE [LARGE SCALE GENOMIC DNA]</scope>
    <source>
        <strain evidence="1 2">DSM 100094</strain>
    </source>
</reference>